<dbReference type="Proteomes" id="UP000239590">
    <property type="component" value="Unassembled WGS sequence"/>
</dbReference>
<name>A0A2S7INB3_9BACT</name>
<protein>
    <submittedName>
        <fullName evidence="1">Uncharacterized protein</fullName>
    </submittedName>
</protein>
<comment type="caution">
    <text evidence="1">The sequence shown here is derived from an EMBL/GenBank/DDBJ whole genome shotgun (WGS) entry which is preliminary data.</text>
</comment>
<reference evidence="2" key="1">
    <citation type="submission" date="2018-02" db="EMBL/GenBank/DDBJ databases">
        <title>Genome sequencing of Solimonas sp. HR-BB.</title>
        <authorList>
            <person name="Lee Y."/>
            <person name="Jeon C.O."/>
        </authorList>
    </citation>
    <scope>NUCLEOTIDE SEQUENCE [LARGE SCALE GENOMIC DNA]</scope>
    <source>
        <strain evidence="2">HR-U</strain>
    </source>
</reference>
<evidence type="ECO:0000313" key="2">
    <source>
        <dbReference type="Proteomes" id="UP000239590"/>
    </source>
</evidence>
<gene>
    <name evidence="1" type="ORF">C5O19_05700</name>
</gene>
<proteinExistence type="predicted"/>
<dbReference type="EMBL" id="PTRA01000001">
    <property type="protein sequence ID" value="PQA59149.1"/>
    <property type="molecule type" value="Genomic_DNA"/>
</dbReference>
<accession>A0A2S7INB3</accession>
<sequence length="65" mass="7512">MKLMRRLLGIPGSGYYPNIERRNRVNALKIALLTEVIKANSNNPHHWDECQNANEKILELIAEIQ</sequence>
<keyword evidence="2" id="KW-1185">Reference proteome</keyword>
<evidence type="ECO:0000313" key="1">
    <source>
        <dbReference type="EMBL" id="PQA59149.1"/>
    </source>
</evidence>
<dbReference type="AlphaFoldDB" id="A0A2S7INB3"/>
<organism evidence="1 2">
    <name type="scientific">Siphonobacter curvatus</name>
    <dbReference type="NCBI Taxonomy" id="2094562"/>
    <lineage>
        <taxon>Bacteria</taxon>
        <taxon>Pseudomonadati</taxon>
        <taxon>Bacteroidota</taxon>
        <taxon>Cytophagia</taxon>
        <taxon>Cytophagales</taxon>
        <taxon>Cytophagaceae</taxon>
        <taxon>Siphonobacter</taxon>
    </lineage>
</organism>